<feature type="region of interest" description="Disordered" evidence="4">
    <location>
        <begin position="519"/>
        <end position="553"/>
    </location>
</feature>
<feature type="domain" description="Peptidase S33 tripeptidyl aminopeptidase-like C-terminal" evidence="7">
    <location>
        <begin position="424"/>
        <end position="518"/>
    </location>
</feature>
<keyword evidence="5" id="KW-0812">Transmembrane</keyword>
<evidence type="ECO:0000313" key="8">
    <source>
        <dbReference type="EMBL" id="KAB2341829.1"/>
    </source>
</evidence>
<evidence type="ECO:0000256" key="2">
    <source>
        <dbReference type="ARBA" id="ARBA00022729"/>
    </source>
</evidence>
<reference evidence="8 9" key="1">
    <citation type="submission" date="2019-09" db="EMBL/GenBank/DDBJ databases">
        <title>Actinomadura physcomitrii sp. nov., a novel actinomycete isolated from moss [Physcomitrium sphaericum (Ludw) Fuernr].</title>
        <authorList>
            <person name="Zhuang X."/>
            <person name="Liu C."/>
        </authorList>
    </citation>
    <scope>NUCLEOTIDE SEQUENCE [LARGE SCALE GENOMIC DNA]</scope>
    <source>
        <strain evidence="8 9">HMC1</strain>
    </source>
</reference>
<evidence type="ECO:0000259" key="7">
    <source>
        <dbReference type="Pfam" id="PF08386"/>
    </source>
</evidence>
<evidence type="ECO:0000256" key="3">
    <source>
        <dbReference type="ARBA" id="ARBA00022801"/>
    </source>
</evidence>
<dbReference type="PANTHER" id="PTHR43248">
    <property type="entry name" value="2-SUCCINYL-6-HYDROXY-2,4-CYCLOHEXADIENE-1-CARBOXYLATE SYNTHASE"/>
    <property type="match status" value="1"/>
</dbReference>
<dbReference type="GO" id="GO:0016787">
    <property type="term" value="F:hydrolase activity"/>
    <property type="evidence" value="ECO:0007669"/>
    <property type="project" value="UniProtKB-KW"/>
</dbReference>
<accession>A0A6H9YK04</accession>
<name>A0A6H9YK04_9ACTN</name>
<evidence type="ECO:0000256" key="1">
    <source>
        <dbReference type="ARBA" id="ARBA00010088"/>
    </source>
</evidence>
<dbReference type="EMBL" id="WBMT01000024">
    <property type="protein sequence ID" value="KAB2341829.1"/>
    <property type="molecule type" value="Genomic_DNA"/>
</dbReference>
<comment type="caution">
    <text evidence="8">The sequence shown here is derived from an EMBL/GenBank/DDBJ whole genome shotgun (WGS) entry which is preliminary data.</text>
</comment>
<keyword evidence="5" id="KW-1133">Transmembrane helix</keyword>
<evidence type="ECO:0000256" key="4">
    <source>
        <dbReference type="SAM" id="MobiDB-lite"/>
    </source>
</evidence>
<dbReference type="InterPro" id="IPR029058">
    <property type="entry name" value="AB_hydrolase_fold"/>
</dbReference>
<dbReference type="SUPFAM" id="SSF53474">
    <property type="entry name" value="alpha/beta-Hydrolases"/>
    <property type="match status" value="1"/>
</dbReference>
<comment type="similarity">
    <text evidence="1">Belongs to the peptidase S33 family.</text>
</comment>
<evidence type="ECO:0000259" key="6">
    <source>
        <dbReference type="Pfam" id="PF00561"/>
    </source>
</evidence>
<keyword evidence="3 8" id="KW-0378">Hydrolase</keyword>
<sequence length="553" mass="60328">MPHAGLTDEPARKKGTSVRKLVVITAAAAGVGLVGTAVAATAGTSAPSPNATQVAAAAGRIAWKPCPAKDPVLGELLKGLECGSLQVPLDYARPKGKKIRLALTRAKATDTKNYQGIALLNRGGPGGYGRDLPTRFATGSNGLPKTIGAQYDWIGFDPRGVAGSEPKLSCAPSYLYPGKARPDYVVRTAAQERVWLKRAKAYAASCGKKYGATLKHINTKNVARDMDAIRAALGKKQTNYFGYSYGTYLGSVYASMYPHRVRRMVLDSVVRPSRVWYEANLDQNVAFEKRAQIFFAWIAKYDSVYHLGKTKKAVEANYYKGRAKVKKKPIDGKIGPSEYDDIFLPSGYRNYYWVDHAKVIADWVLRNDPKGLRENFAEPAWLDQNGYAIYLAVESRDAPWPRNWKRWHNDHARQYRQGAKFLTWGNAWYNAPAAFWAVPGAKPQKIGAKAPKILVTQPQNDAATPTPGAFEVHRLFPNSRLVLELGGNNHGTALTPNANQCMNDWVSKYLATGALPGSKKGADATCKANPAPNPTAATVKSAPADDPVAPIRR</sequence>
<dbReference type="Pfam" id="PF08386">
    <property type="entry name" value="Abhydrolase_4"/>
    <property type="match status" value="1"/>
</dbReference>
<dbReference type="Gene3D" id="3.40.50.1820">
    <property type="entry name" value="alpha/beta hydrolase"/>
    <property type="match status" value="1"/>
</dbReference>
<gene>
    <name evidence="8" type="ORF">F8566_40270</name>
</gene>
<dbReference type="Proteomes" id="UP000468735">
    <property type="component" value="Unassembled WGS sequence"/>
</dbReference>
<dbReference type="AlphaFoldDB" id="A0A6H9YK04"/>
<dbReference type="InterPro" id="IPR000073">
    <property type="entry name" value="AB_hydrolase_1"/>
</dbReference>
<dbReference type="Pfam" id="PF00561">
    <property type="entry name" value="Abhydrolase_1"/>
    <property type="match status" value="1"/>
</dbReference>
<keyword evidence="9" id="KW-1185">Reference proteome</keyword>
<evidence type="ECO:0000256" key="5">
    <source>
        <dbReference type="SAM" id="Phobius"/>
    </source>
</evidence>
<keyword evidence="2" id="KW-0732">Signal</keyword>
<feature type="domain" description="AB hydrolase-1" evidence="6">
    <location>
        <begin position="123"/>
        <end position="303"/>
    </location>
</feature>
<dbReference type="OrthoDB" id="3930934at2"/>
<proteinExistence type="inferred from homology"/>
<protein>
    <submittedName>
        <fullName evidence="8">Alpha/beta hydrolase</fullName>
    </submittedName>
</protein>
<dbReference type="InterPro" id="IPR051601">
    <property type="entry name" value="Serine_prot/Carboxylest_S33"/>
</dbReference>
<feature type="transmembrane region" description="Helical" evidence="5">
    <location>
        <begin position="21"/>
        <end position="43"/>
    </location>
</feature>
<dbReference type="PANTHER" id="PTHR43248:SF29">
    <property type="entry name" value="TRIPEPTIDYL AMINOPEPTIDASE"/>
    <property type="match status" value="1"/>
</dbReference>
<organism evidence="8 9">
    <name type="scientific">Actinomadura rudentiformis</name>
    <dbReference type="NCBI Taxonomy" id="359158"/>
    <lineage>
        <taxon>Bacteria</taxon>
        <taxon>Bacillati</taxon>
        <taxon>Actinomycetota</taxon>
        <taxon>Actinomycetes</taxon>
        <taxon>Streptosporangiales</taxon>
        <taxon>Thermomonosporaceae</taxon>
        <taxon>Actinomadura</taxon>
    </lineage>
</organism>
<evidence type="ECO:0000313" key="9">
    <source>
        <dbReference type="Proteomes" id="UP000468735"/>
    </source>
</evidence>
<keyword evidence="5" id="KW-0472">Membrane</keyword>
<dbReference type="InterPro" id="IPR013595">
    <property type="entry name" value="Pept_S33_TAP-like_C"/>
</dbReference>
<feature type="compositionally biased region" description="Low complexity" evidence="4">
    <location>
        <begin position="528"/>
        <end position="538"/>
    </location>
</feature>